<reference evidence="4 5" key="1">
    <citation type="submission" date="2017-07" db="EMBL/GenBank/DDBJ databases">
        <title>First draft Genome Sequence of Nocardia cerradoensis isolated from human infection.</title>
        <authorList>
            <person name="Carrasco G."/>
        </authorList>
    </citation>
    <scope>NUCLEOTIDE SEQUENCE [LARGE SCALE GENOMIC DNA]</scope>
    <source>
        <strain evidence="4 5">CNM20130759</strain>
    </source>
</reference>
<dbReference type="Pfam" id="PF00501">
    <property type="entry name" value="AMP-binding"/>
    <property type="match status" value="2"/>
</dbReference>
<dbReference type="GO" id="GO:0006631">
    <property type="term" value="P:fatty acid metabolic process"/>
    <property type="evidence" value="ECO:0007669"/>
    <property type="project" value="TreeGrafter"/>
</dbReference>
<evidence type="ECO:0000256" key="1">
    <source>
        <dbReference type="ARBA" id="ARBA00006432"/>
    </source>
</evidence>
<evidence type="ECO:0000313" key="4">
    <source>
        <dbReference type="EMBL" id="OXR43432.1"/>
    </source>
</evidence>
<dbReference type="GO" id="GO:0031956">
    <property type="term" value="F:medium-chain fatty acid-CoA ligase activity"/>
    <property type="evidence" value="ECO:0007669"/>
    <property type="project" value="TreeGrafter"/>
</dbReference>
<dbReference type="AlphaFoldDB" id="A0A231H3U5"/>
<feature type="domain" description="AMP-dependent synthetase/ligase" evidence="3">
    <location>
        <begin position="181"/>
        <end position="319"/>
    </location>
</feature>
<dbReference type="PANTHER" id="PTHR43201:SF5">
    <property type="entry name" value="MEDIUM-CHAIN ACYL-COA LIGASE ACSF2, MITOCHONDRIAL"/>
    <property type="match status" value="1"/>
</dbReference>
<protein>
    <recommendedName>
        <fullName evidence="3">AMP-dependent synthetase/ligase domain-containing protein</fullName>
    </recommendedName>
</protein>
<dbReference type="SUPFAM" id="SSF56801">
    <property type="entry name" value="Acetyl-CoA synthetase-like"/>
    <property type="match status" value="1"/>
</dbReference>
<evidence type="ECO:0000259" key="3">
    <source>
        <dbReference type="Pfam" id="PF00501"/>
    </source>
</evidence>
<dbReference type="EMBL" id="NGAF01000009">
    <property type="protein sequence ID" value="OXR43432.1"/>
    <property type="molecule type" value="Genomic_DNA"/>
</dbReference>
<evidence type="ECO:0000256" key="2">
    <source>
        <dbReference type="ARBA" id="ARBA00022598"/>
    </source>
</evidence>
<proteinExistence type="inferred from homology"/>
<comment type="caution">
    <text evidence="4">The sequence shown here is derived from an EMBL/GenBank/DDBJ whole genome shotgun (WGS) entry which is preliminary data.</text>
</comment>
<organism evidence="4 5">
    <name type="scientific">Nocardia cerradoensis</name>
    <dbReference type="NCBI Taxonomy" id="85688"/>
    <lineage>
        <taxon>Bacteria</taxon>
        <taxon>Bacillati</taxon>
        <taxon>Actinomycetota</taxon>
        <taxon>Actinomycetes</taxon>
        <taxon>Mycobacteriales</taxon>
        <taxon>Nocardiaceae</taxon>
        <taxon>Nocardia</taxon>
    </lineage>
</organism>
<gene>
    <name evidence="4" type="ORF">B7C42_04299</name>
</gene>
<keyword evidence="2" id="KW-0436">Ligase</keyword>
<feature type="domain" description="AMP-dependent synthetase/ligase" evidence="3">
    <location>
        <begin position="47"/>
        <end position="136"/>
    </location>
</feature>
<sequence>MTINSASVNIRGYRGRDIATGAGRPALLFSAVTTAMRMRPYATVSSMHDSRTFGDLLAEVSDKAARFDTVLRRPRARVLVALGNSPGYISTMLSLLARGDIPVLANPALPLTAMRELIEECGIDAVVASGQAGGIRLDERSWAQRTDFDGDRPALHRDTELCRVASAPSRRLVCLEYSATAVLNAATAWVGASKLRESDRTLCFAGLFGRFGFHTATVANLVAGADLVLPAGTHAPGNIHRHLAAESPTVLVAEPAVYQAMVQGTREDLSVDVAAALRRIRLRLSPHSVASSVAARVRAVSGPITICYGLDETGPVAYGFDAADGASGVHLLSGVRMEDRSTDGEQYARVHTKSLATTYLNDPLEFERSLTGDGSYLSRSLAGLPASVVDAG</sequence>
<dbReference type="InterPro" id="IPR042099">
    <property type="entry name" value="ANL_N_sf"/>
</dbReference>
<name>A0A231H3U5_9NOCA</name>
<keyword evidence="5" id="KW-1185">Reference proteome</keyword>
<dbReference type="Gene3D" id="3.40.50.12780">
    <property type="entry name" value="N-terminal domain of ligase-like"/>
    <property type="match status" value="1"/>
</dbReference>
<evidence type="ECO:0000313" key="5">
    <source>
        <dbReference type="Proteomes" id="UP000215506"/>
    </source>
</evidence>
<dbReference type="Proteomes" id="UP000215506">
    <property type="component" value="Unassembled WGS sequence"/>
</dbReference>
<accession>A0A231H3U5</accession>
<dbReference type="PANTHER" id="PTHR43201">
    <property type="entry name" value="ACYL-COA SYNTHETASE"/>
    <property type="match status" value="1"/>
</dbReference>
<dbReference type="InterPro" id="IPR000873">
    <property type="entry name" value="AMP-dep_synth/lig_dom"/>
</dbReference>
<comment type="similarity">
    <text evidence="1">Belongs to the ATP-dependent AMP-binding enzyme family.</text>
</comment>